<evidence type="ECO:0000313" key="2">
    <source>
        <dbReference type="EMBL" id="MCI0128290.1"/>
    </source>
</evidence>
<dbReference type="EMBL" id="JALAZD010000002">
    <property type="protein sequence ID" value="MCI0128290.1"/>
    <property type="molecule type" value="Genomic_DNA"/>
</dbReference>
<comment type="caution">
    <text evidence="2">The sequence shown here is derived from an EMBL/GenBank/DDBJ whole genome shotgun (WGS) entry which is preliminary data.</text>
</comment>
<protein>
    <submittedName>
        <fullName evidence="2">Uncharacterized protein</fullName>
    </submittedName>
</protein>
<dbReference type="Proteomes" id="UP001156140">
    <property type="component" value="Unassembled WGS sequence"/>
</dbReference>
<feature type="chain" id="PRO_5041271082" evidence="1">
    <location>
        <begin position="23"/>
        <end position="200"/>
    </location>
</feature>
<sequence>MRGPALVTLLAAAALVAAPALAQGKGDKNPGKPAAPSISSSEFMTETFAVCANLAIDGEGAGDKAVAAGWEPDSDNGDSAPFYRIISYTKSFEGLGEVTIWGTIEQYPGKTMGYCRVEASDEDGSILDFDDLANLPDMTGSTQTDGDGTYGAWSVRARGTTQMFAIAELYDGEFQLEINTLIDAAPTEPADAAAPAKTED</sequence>
<accession>A0AA41UCG4</accession>
<dbReference type="AlphaFoldDB" id="A0AA41UCG4"/>
<name>A0AA41UCG4_9HYPH</name>
<keyword evidence="1" id="KW-0732">Signal</keyword>
<feature type="signal peptide" evidence="1">
    <location>
        <begin position="1"/>
        <end position="22"/>
    </location>
</feature>
<dbReference type="RefSeq" id="WP_281736503.1">
    <property type="nucleotide sequence ID" value="NZ_JAKETQ010000002.1"/>
</dbReference>
<keyword evidence="3" id="KW-1185">Reference proteome</keyword>
<gene>
    <name evidence="2" type="ORF">ML536_15780</name>
</gene>
<evidence type="ECO:0000256" key="1">
    <source>
        <dbReference type="SAM" id="SignalP"/>
    </source>
</evidence>
<organism evidence="2 3">
    <name type="scientific">Paradevosia shaoguanensis</name>
    <dbReference type="NCBI Taxonomy" id="1335043"/>
    <lineage>
        <taxon>Bacteria</taxon>
        <taxon>Pseudomonadati</taxon>
        <taxon>Pseudomonadota</taxon>
        <taxon>Alphaproteobacteria</taxon>
        <taxon>Hyphomicrobiales</taxon>
        <taxon>Devosiaceae</taxon>
        <taxon>Paradevosia</taxon>
    </lineage>
</organism>
<proteinExistence type="predicted"/>
<reference evidence="2" key="1">
    <citation type="submission" date="2022-03" db="EMBL/GenBank/DDBJ databases">
        <title>The complete genome sequence of a Methyloterrigena soli.</title>
        <authorList>
            <person name="Zi Z."/>
        </authorList>
    </citation>
    <scope>NUCLEOTIDE SEQUENCE</scope>
    <source>
        <strain evidence="2">M48</strain>
    </source>
</reference>
<evidence type="ECO:0000313" key="3">
    <source>
        <dbReference type="Proteomes" id="UP001156140"/>
    </source>
</evidence>